<evidence type="ECO:0000313" key="3">
    <source>
        <dbReference type="EMBL" id="MDR6868248.1"/>
    </source>
</evidence>
<feature type="transmembrane region" description="Helical" evidence="2">
    <location>
        <begin position="6"/>
        <end position="29"/>
    </location>
</feature>
<feature type="region of interest" description="Disordered" evidence="1">
    <location>
        <begin position="68"/>
        <end position="98"/>
    </location>
</feature>
<evidence type="ECO:0000313" key="4">
    <source>
        <dbReference type="Proteomes" id="UP001259347"/>
    </source>
</evidence>
<gene>
    <name evidence="3" type="ORF">J2Y69_002862</name>
</gene>
<dbReference type="EMBL" id="JAVDUM010000013">
    <property type="protein sequence ID" value="MDR6868248.1"/>
    <property type="molecule type" value="Genomic_DNA"/>
</dbReference>
<dbReference type="RefSeq" id="WP_310021862.1">
    <property type="nucleotide sequence ID" value="NZ_JAVDUM010000013.1"/>
</dbReference>
<organism evidence="3 4">
    <name type="scientific">Microbacterium resistens</name>
    <dbReference type="NCBI Taxonomy" id="156977"/>
    <lineage>
        <taxon>Bacteria</taxon>
        <taxon>Bacillati</taxon>
        <taxon>Actinomycetota</taxon>
        <taxon>Actinomycetes</taxon>
        <taxon>Micrococcales</taxon>
        <taxon>Microbacteriaceae</taxon>
        <taxon>Microbacterium</taxon>
    </lineage>
</organism>
<accession>A0ABU1SG20</accession>
<comment type="caution">
    <text evidence="3">The sequence shown here is derived from an EMBL/GenBank/DDBJ whole genome shotgun (WGS) entry which is preliminary data.</text>
</comment>
<name>A0ABU1SG20_9MICO</name>
<dbReference type="Proteomes" id="UP001259347">
    <property type="component" value="Unassembled WGS sequence"/>
</dbReference>
<keyword evidence="2" id="KW-1133">Transmembrane helix</keyword>
<evidence type="ECO:0000256" key="2">
    <source>
        <dbReference type="SAM" id="Phobius"/>
    </source>
</evidence>
<sequence length="98" mass="10590">MRDVLGWLLIALMIATPLGLAVIMGMTLLSRKPIEEKYQHTRGGGAVGVFDAVWSPSAHEAGMELDRQTKRTAPAPAPGDPPWTISGDRITIDVDKQP</sequence>
<keyword evidence="4" id="KW-1185">Reference proteome</keyword>
<keyword evidence="2" id="KW-0472">Membrane</keyword>
<proteinExistence type="predicted"/>
<protein>
    <submittedName>
        <fullName evidence="3">Uncharacterized protein</fullName>
    </submittedName>
</protein>
<keyword evidence="2" id="KW-0812">Transmembrane</keyword>
<evidence type="ECO:0000256" key="1">
    <source>
        <dbReference type="SAM" id="MobiDB-lite"/>
    </source>
</evidence>
<reference evidence="3 4" key="1">
    <citation type="submission" date="2023-07" db="EMBL/GenBank/DDBJ databases">
        <title>Sorghum-associated microbial communities from plants grown in Nebraska, USA.</title>
        <authorList>
            <person name="Schachtman D."/>
        </authorList>
    </citation>
    <scope>NUCLEOTIDE SEQUENCE [LARGE SCALE GENOMIC DNA]</scope>
    <source>
        <strain evidence="3 4">2980</strain>
    </source>
</reference>